<evidence type="ECO:0000256" key="1">
    <source>
        <dbReference type="SAM" id="MobiDB-lite"/>
    </source>
</evidence>
<comment type="caution">
    <text evidence="3">The sequence shown here is derived from an EMBL/GenBank/DDBJ whole genome shotgun (WGS) entry which is preliminary data.</text>
</comment>
<dbReference type="EMBL" id="JAPNTZ010000005">
    <property type="protein sequence ID" value="MCY1139631.1"/>
    <property type="molecule type" value="Genomic_DNA"/>
</dbReference>
<proteinExistence type="predicted"/>
<organism evidence="3 4">
    <name type="scientific">Paractinoplanes pyxinae</name>
    <dbReference type="NCBI Taxonomy" id="2997416"/>
    <lineage>
        <taxon>Bacteria</taxon>
        <taxon>Bacillati</taxon>
        <taxon>Actinomycetota</taxon>
        <taxon>Actinomycetes</taxon>
        <taxon>Micromonosporales</taxon>
        <taxon>Micromonosporaceae</taxon>
        <taxon>Paractinoplanes</taxon>
    </lineage>
</organism>
<dbReference type="InterPro" id="IPR036869">
    <property type="entry name" value="J_dom_sf"/>
</dbReference>
<evidence type="ECO:0000313" key="4">
    <source>
        <dbReference type="Proteomes" id="UP001151002"/>
    </source>
</evidence>
<dbReference type="Proteomes" id="UP001151002">
    <property type="component" value="Unassembled WGS sequence"/>
</dbReference>
<dbReference type="InterPro" id="IPR001623">
    <property type="entry name" value="DnaJ_domain"/>
</dbReference>
<sequence>MFMVEIETDSLYSVLGVEPDAPVAEIREARDRLVAQLRAQQRREPANRDELDARQRSIIEAGEELVRPARREKYDRQNPHLRFFTVRTAAAPMFVSLADRLVALRAAVHAHLEAAGEAPPPSTDLDRHDFTADFSPHPLLDGEPPRRP</sequence>
<gene>
    <name evidence="3" type="ORF">OWR29_16650</name>
</gene>
<feature type="region of interest" description="Disordered" evidence="1">
    <location>
        <begin position="114"/>
        <end position="148"/>
    </location>
</feature>
<feature type="domain" description="J" evidence="2">
    <location>
        <begin position="10"/>
        <end position="78"/>
    </location>
</feature>
<evidence type="ECO:0000313" key="3">
    <source>
        <dbReference type="EMBL" id="MCY1139631.1"/>
    </source>
</evidence>
<dbReference type="PROSITE" id="PS50076">
    <property type="entry name" value="DNAJ_2"/>
    <property type="match status" value="1"/>
</dbReference>
<dbReference type="SUPFAM" id="SSF46565">
    <property type="entry name" value="Chaperone J-domain"/>
    <property type="match status" value="1"/>
</dbReference>
<dbReference type="RefSeq" id="WP_267563756.1">
    <property type="nucleotide sequence ID" value="NZ_JAPNTZ010000005.1"/>
</dbReference>
<accession>A0ABT4AZI3</accession>
<protein>
    <recommendedName>
        <fullName evidence="2">J domain-containing protein</fullName>
    </recommendedName>
</protein>
<reference evidence="3" key="1">
    <citation type="submission" date="2022-11" db="EMBL/GenBank/DDBJ databases">
        <authorList>
            <person name="Somphong A."/>
            <person name="Phongsopitanun W."/>
        </authorList>
    </citation>
    <scope>NUCLEOTIDE SEQUENCE</scope>
    <source>
        <strain evidence="3">Pm04-4</strain>
    </source>
</reference>
<name>A0ABT4AZI3_9ACTN</name>
<evidence type="ECO:0000259" key="2">
    <source>
        <dbReference type="PROSITE" id="PS50076"/>
    </source>
</evidence>
<dbReference type="Gene3D" id="1.10.287.110">
    <property type="entry name" value="DnaJ domain"/>
    <property type="match status" value="1"/>
</dbReference>
<keyword evidence="4" id="KW-1185">Reference proteome</keyword>